<name>A0A6H5GH66_9HEMI</name>
<gene>
    <name evidence="1" type="ORF">NTEN_LOCUS8613</name>
</gene>
<dbReference type="Proteomes" id="UP000479000">
    <property type="component" value="Unassembled WGS sequence"/>
</dbReference>
<evidence type="ECO:0000313" key="1">
    <source>
        <dbReference type="EMBL" id="CAB0002854.1"/>
    </source>
</evidence>
<sequence>MWFYSKQDALWKQLYALAGARSGGKYLGKRLDWPGSGAKPPRLGRTRISWRREADSVISTVSDRENNNSQY</sequence>
<accession>A0A6H5GH66</accession>
<reference evidence="1 2" key="1">
    <citation type="submission" date="2020-02" db="EMBL/GenBank/DDBJ databases">
        <authorList>
            <person name="Ferguson B K."/>
        </authorList>
    </citation>
    <scope>NUCLEOTIDE SEQUENCE [LARGE SCALE GENOMIC DNA]</scope>
</reference>
<organism evidence="1 2">
    <name type="scientific">Nesidiocoris tenuis</name>
    <dbReference type="NCBI Taxonomy" id="355587"/>
    <lineage>
        <taxon>Eukaryota</taxon>
        <taxon>Metazoa</taxon>
        <taxon>Ecdysozoa</taxon>
        <taxon>Arthropoda</taxon>
        <taxon>Hexapoda</taxon>
        <taxon>Insecta</taxon>
        <taxon>Pterygota</taxon>
        <taxon>Neoptera</taxon>
        <taxon>Paraneoptera</taxon>
        <taxon>Hemiptera</taxon>
        <taxon>Heteroptera</taxon>
        <taxon>Panheteroptera</taxon>
        <taxon>Cimicomorpha</taxon>
        <taxon>Miridae</taxon>
        <taxon>Dicyphina</taxon>
        <taxon>Nesidiocoris</taxon>
    </lineage>
</organism>
<feature type="non-terminal residue" evidence="1">
    <location>
        <position position="71"/>
    </location>
</feature>
<dbReference type="EMBL" id="CADCXU010013077">
    <property type="protein sequence ID" value="CAB0002854.1"/>
    <property type="molecule type" value="Genomic_DNA"/>
</dbReference>
<dbReference type="AlphaFoldDB" id="A0A6H5GH66"/>
<keyword evidence="2" id="KW-1185">Reference proteome</keyword>
<protein>
    <submittedName>
        <fullName evidence="1">Uncharacterized protein</fullName>
    </submittedName>
</protein>
<proteinExistence type="predicted"/>
<evidence type="ECO:0000313" key="2">
    <source>
        <dbReference type="Proteomes" id="UP000479000"/>
    </source>
</evidence>